<dbReference type="Proteomes" id="UP000016934">
    <property type="component" value="Unassembled WGS sequence"/>
</dbReference>
<keyword evidence="1" id="KW-0812">Transmembrane</keyword>
<dbReference type="OMA" id="EMDRQRH"/>
<gene>
    <name evidence="2" type="ORF">COCSADRAFT_172890</name>
</gene>
<dbReference type="EMBL" id="KB445646">
    <property type="protein sequence ID" value="EMD62430.1"/>
    <property type="molecule type" value="Genomic_DNA"/>
</dbReference>
<sequence>MTTMNVPVPLLPSAAPPEPKEIMVGNMPLSLFVPICIFGPMLCAMLVHLYIKKSRQVGREMDRQRHGGDVEMQLRGFLGVREQRGRENVREV</sequence>
<evidence type="ECO:0000313" key="2">
    <source>
        <dbReference type="EMBL" id="EMD62430.1"/>
    </source>
</evidence>
<reference evidence="3" key="2">
    <citation type="journal article" date="2013" name="PLoS Genet.">
        <title>Comparative genome structure, secondary metabolite, and effector coding capacity across Cochliobolus pathogens.</title>
        <authorList>
            <person name="Condon B.J."/>
            <person name="Leng Y."/>
            <person name="Wu D."/>
            <person name="Bushley K.E."/>
            <person name="Ohm R.A."/>
            <person name="Otillar R."/>
            <person name="Martin J."/>
            <person name="Schackwitz W."/>
            <person name="Grimwood J."/>
            <person name="MohdZainudin N."/>
            <person name="Xue C."/>
            <person name="Wang R."/>
            <person name="Manning V.A."/>
            <person name="Dhillon B."/>
            <person name="Tu Z.J."/>
            <person name="Steffenson B.J."/>
            <person name="Salamov A."/>
            <person name="Sun H."/>
            <person name="Lowry S."/>
            <person name="LaButti K."/>
            <person name="Han J."/>
            <person name="Copeland A."/>
            <person name="Lindquist E."/>
            <person name="Barry K."/>
            <person name="Schmutz J."/>
            <person name="Baker S.E."/>
            <person name="Ciuffetti L.M."/>
            <person name="Grigoriev I.V."/>
            <person name="Zhong S."/>
            <person name="Turgeon B.G."/>
        </authorList>
    </citation>
    <scope>NUCLEOTIDE SEQUENCE [LARGE SCALE GENOMIC DNA]</scope>
    <source>
        <strain evidence="3">ND90Pr / ATCC 201652</strain>
    </source>
</reference>
<dbReference type="KEGG" id="bsc:COCSADRAFT_172890"/>
<evidence type="ECO:0000256" key="1">
    <source>
        <dbReference type="SAM" id="Phobius"/>
    </source>
</evidence>
<keyword evidence="1" id="KW-0472">Membrane</keyword>
<dbReference type="GeneID" id="19132816"/>
<evidence type="ECO:0000313" key="3">
    <source>
        <dbReference type="Proteomes" id="UP000016934"/>
    </source>
</evidence>
<organism evidence="2 3">
    <name type="scientific">Cochliobolus sativus (strain ND90Pr / ATCC 201652)</name>
    <name type="common">Common root rot and spot blotch fungus</name>
    <name type="synonym">Bipolaris sorokiniana</name>
    <dbReference type="NCBI Taxonomy" id="665912"/>
    <lineage>
        <taxon>Eukaryota</taxon>
        <taxon>Fungi</taxon>
        <taxon>Dikarya</taxon>
        <taxon>Ascomycota</taxon>
        <taxon>Pezizomycotina</taxon>
        <taxon>Dothideomycetes</taxon>
        <taxon>Pleosporomycetidae</taxon>
        <taxon>Pleosporales</taxon>
        <taxon>Pleosporineae</taxon>
        <taxon>Pleosporaceae</taxon>
        <taxon>Bipolaris</taxon>
    </lineage>
</organism>
<proteinExistence type="predicted"/>
<name>M2SJ92_COCSN</name>
<dbReference type="AlphaFoldDB" id="M2SJ92"/>
<dbReference type="HOGENOM" id="CLU_2454388_0_0_1"/>
<keyword evidence="3" id="KW-1185">Reference proteome</keyword>
<feature type="transmembrane region" description="Helical" evidence="1">
    <location>
        <begin position="31"/>
        <end position="51"/>
    </location>
</feature>
<keyword evidence="1" id="KW-1133">Transmembrane helix</keyword>
<dbReference type="OrthoDB" id="10292082at2759"/>
<dbReference type="RefSeq" id="XP_007701802.1">
    <property type="nucleotide sequence ID" value="XM_007703612.1"/>
</dbReference>
<reference evidence="2 3" key="1">
    <citation type="journal article" date="2012" name="PLoS Pathog.">
        <title>Diverse lifestyles and strategies of plant pathogenesis encoded in the genomes of eighteen Dothideomycetes fungi.</title>
        <authorList>
            <person name="Ohm R.A."/>
            <person name="Feau N."/>
            <person name="Henrissat B."/>
            <person name="Schoch C.L."/>
            <person name="Horwitz B.A."/>
            <person name="Barry K.W."/>
            <person name="Condon B.J."/>
            <person name="Copeland A.C."/>
            <person name="Dhillon B."/>
            <person name="Glaser F."/>
            <person name="Hesse C.N."/>
            <person name="Kosti I."/>
            <person name="LaButti K."/>
            <person name="Lindquist E.A."/>
            <person name="Lucas S."/>
            <person name="Salamov A.A."/>
            <person name="Bradshaw R.E."/>
            <person name="Ciuffetti L."/>
            <person name="Hamelin R.C."/>
            <person name="Kema G.H.J."/>
            <person name="Lawrence C."/>
            <person name="Scott J.A."/>
            <person name="Spatafora J.W."/>
            <person name="Turgeon B.G."/>
            <person name="de Wit P.J.G.M."/>
            <person name="Zhong S."/>
            <person name="Goodwin S.B."/>
            <person name="Grigoriev I.V."/>
        </authorList>
    </citation>
    <scope>NUCLEOTIDE SEQUENCE [LARGE SCALE GENOMIC DNA]</scope>
    <source>
        <strain evidence="3">ND90Pr / ATCC 201652</strain>
    </source>
</reference>
<protein>
    <submittedName>
        <fullName evidence="2">Uncharacterized protein</fullName>
    </submittedName>
</protein>
<accession>M2SJ92</accession>